<dbReference type="STRING" id="1166340.SAMN05192583_1796"/>
<dbReference type="NCBIfam" id="NF040903">
    <property type="entry name" value="GguC"/>
    <property type="match status" value="1"/>
</dbReference>
<protein>
    <recommendedName>
        <fullName evidence="3">FAH family protein</fullName>
    </recommendedName>
</protein>
<evidence type="ECO:0008006" key="3">
    <source>
        <dbReference type="Google" id="ProtNLM"/>
    </source>
</evidence>
<dbReference type="GO" id="GO:0003824">
    <property type="term" value="F:catalytic activity"/>
    <property type="evidence" value="ECO:0007669"/>
    <property type="project" value="InterPro"/>
</dbReference>
<organism evidence="1 2">
    <name type="scientific">Sphingomonas gellani</name>
    <dbReference type="NCBI Taxonomy" id="1166340"/>
    <lineage>
        <taxon>Bacteria</taxon>
        <taxon>Pseudomonadati</taxon>
        <taxon>Pseudomonadota</taxon>
        <taxon>Alphaproteobacteria</taxon>
        <taxon>Sphingomonadales</taxon>
        <taxon>Sphingomonadaceae</taxon>
        <taxon>Sphingomonas</taxon>
    </lineage>
</organism>
<dbReference type="PIRSF" id="PIRSF033905">
    <property type="entry name" value="UCP033905"/>
    <property type="match status" value="1"/>
</dbReference>
<keyword evidence="2" id="KW-1185">Reference proteome</keyword>
<evidence type="ECO:0000313" key="2">
    <source>
        <dbReference type="Proteomes" id="UP000199206"/>
    </source>
</evidence>
<dbReference type="InterPro" id="IPR009645">
    <property type="entry name" value="GguC"/>
</dbReference>
<evidence type="ECO:0000313" key="1">
    <source>
        <dbReference type="EMBL" id="SEM99813.1"/>
    </source>
</evidence>
<sequence>MTSYQSLVQFRAVDGTRGVAVLRDGQATVIAGATSTLALAQRALAEGTTLAALAGQGGDTVDLTAVELLAPIDHEDPAHLLLTGTGLTHLGSAEGRDKMHRAMSDAAQQTDSMKMFLMGVEGGKPESGAGVQPEWFYKGDGASLVAPGAPIPSPAFALDAGEEPEIAGIYLIDQDGAPVRLGYALANEFSDHVTERGNYLWLAHSKLRPAALGPELLLGDLPPHVEGTSRIVRDGETIWEKPFVSGEANMSHSVANLEHHHFKYAAFRRPGDVHVHFFGTATLSFSDDVRTQQGDVFEIAAAPFTLPVSNPIGAEQATDVTVRTL</sequence>
<dbReference type="SUPFAM" id="SSF56529">
    <property type="entry name" value="FAH"/>
    <property type="match status" value="1"/>
</dbReference>
<dbReference type="AlphaFoldDB" id="A0A1H8CXI3"/>
<dbReference type="RefSeq" id="WP_093665333.1">
    <property type="nucleotide sequence ID" value="NZ_FOCF01000003.1"/>
</dbReference>
<dbReference type="Proteomes" id="UP000199206">
    <property type="component" value="Unassembled WGS sequence"/>
</dbReference>
<dbReference type="OrthoDB" id="108649at2"/>
<dbReference type="EMBL" id="FOCF01000003">
    <property type="protein sequence ID" value="SEM99813.1"/>
    <property type="molecule type" value="Genomic_DNA"/>
</dbReference>
<dbReference type="InterPro" id="IPR036663">
    <property type="entry name" value="Fumarylacetoacetase_C_sf"/>
</dbReference>
<name>A0A1H8CXI3_9SPHN</name>
<gene>
    <name evidence="1" type="ORF">SAMN05192583_1796</name>
</gene>
<reference evidence="2" key="1">
    <citation type="submission" date="2016-10" db="EMBL/GenBank/DDBJ databases">
        <authorList>
            <person name="Varghese N."/>
            <person name="Submissions S."/>
        </authorList>
    </citation>
    <scope>NUCLEOTIDE SEQUENCE [LARGE SCALE GENOMIC DNA]</scope>
    <source>
        <strain evidence="2">S6-262</strain>
    </source>
</reference>
<accession>A0A1H8CXI3</accession>
<proteinExistence type="predicted"/>
<dbReference type="Gene3D" id="3.90.850.10">
    <property type="entry name" value="Fumarylacetoacetase-like, C-terminal domain"/>
    <property type="match status" value="1"/>
</dbReference>